<proteinExistence type="predicted"/>
<dbReference type="EMBL" id="DVMH01000033">
    <property type="protein sequence ID" value="HIU10895.1"/>
    <property type="molecule type" value="Genomic_DNA"/>
</dbReference>
<feature type="transmembrane region" description="Helical" evidence="11">
    <location>
        <begin position="133"/>
        <end position="150"/>
    </location>
</feature>
<dbReference type="Proteomes" id="UP000824124">
    <property type="component" value="Unassembled WGS sequence"/>
</dbReference>
<keyword evidence="5 11" id="KW-0812">Transmembrane</keyword>
<evidence type="ECO:0000256" key="2">
    <source>
        <dbReference type="ARBA" id="ARBA00022475"/>
    </source>
</evidence>
<evidence type="ECO:0000256" key="1">
    <source>
        <dbReference type="ARBA" id="ARBA00004141"/>
    </source>
</evidence>
<reference evidence="12" key="2">
    <citation type="journal article" date="2021" name="PeerJ">
        <title>Extensive microbial diversity within the chicken gut microbiome revealed by metagenomics and culture.</title>
        <authorList>
            <person name="Gilroy R."/>
            <person name="Ravi A."/>
            <person name="Getino M."/>
            <person name="Pursley I."/>
            <person name="Horton D.L."/>
            <person name="Alikhan N.F."/>
            <person name="Baker D."/>
            <person name="Gharbi K."/>
            <person name="Hall N."/>
            <person name="Watson M."/>
            <person name="Adriaenssens E.M."/>
            <person name="Foster-Nyarko E."/>
            <person name="Jarju S."/>
            <person name="Secka A."/>
            <person name="Antonio M."/>
            <person name="Oren A."/>
            <person name="Chaudhuri R.R."/>
            <person name="La Ragione R."/>
            <person name="Hildebrand F."/>
            <person name="Pallen M.J."/>
        </authorList>
    </citation>
    <scope>NUCLEOTIDE SEQUENCE</scope>
    <source>
        <strain evidence="12">2830</strain>
    </source>
</reference>
<feature type="transmembrane region" description="Helical" evidence="11">
    <location>
        <begin position="156"/>
        <end position="173"/>
    </location>
</feature>
<reference evidence="12" key="1">
    <citation type="submission" date="2020-10" db="EMBL/GenBank/DDBJ databases">
        <authorList>
            <person name="Gilroy R."/>
        </authorList>
    </citation>
    <scope>NUCLEOTIDE SEQUENCE</scope>
    <source>
        <strain evidence="12">2830</strain>
    </source>
</reference>
<dbReference type="GO" id="GO:0071555">
    <property type="term" value="P:cell wall organization"/>
    <property type="evidence" value="ECO:0007669"/>
    <property type="project" value="UniProtKB-KW"/>
</dbReference>
<dbReference type="NCBIfam" id="TIGR02210">
    <property type="entry name" value="rodA_shape"/>
    <property type="match status" value="1"/>
</dbReference>
<accession>A0A9D1HLG3</accession>
<dbReference type="PROSITE" id="PS00428">
    <property type="entry name" value="FTSW_RODA_SPOVE"/>
    <property type="match status" value="1"/>
</dbReference>
<keyword evidence="9 11" id="KW-0472">Membrane</keyword>
<keyword evidence="10" id="KW-0961">Cell wall biogenesis/degradation</keyword>
<evidence type="ECO:0000256" key="5">
    <source>
        <dbReference type="ARBA" id="ARBA00022692"/>
    </source>
</evidence>
<comment type="caution">
    <text evidence="12">The sequence shown here is derived from an EMBL/GenBank/DDBJ whole genome shotgun (WGS) entry which is preliminary data.</text>
</comment>
<dbReference type="InterPro" id="IPR011923">
    <property type="entry name" value="RodA/MrdB"/>
</dbReference>
<evidence type="ECO:0000256" key="3">
    <source>
        <dbReference type="ARBA" id="ARBA00022676"/>
    </source>
</evidence>
<dbReference type="InterPro" id="IPR018365">
    <property type="entry name" value="Cell_cycle_FtsW-rel_CS"/>
</dbReference>
<dbReference type="AlphaFoldDB" id="A0A9D1HLG3"/>
<feature type="transmembrane region" description="Helical" evidence="11">
    <location>
        <begin position="278"/>
        <end position="304"/>
    </location>
</feature>
<evidence type="ECO:0000256" key="8">
    <source>
        <dbReference type="ARBA" id="ARBA00022989"/>
    </source>
</evidence>
<dbReference type="GO" id="GO:0005886">
    <property type="term" value="C:plasma membrane"/>
    <property type="evidence" value="ECO:0007669"/>
    <property type="project" value="TreeGrafter"/>
</dbReference>
<dbReference type="InterPro" id="IPR001182">
    <property type="entry name" value="FtsW/RodA"/>
</dbReference>
<gene>
    <name evidence="12" type="primary">rodA</name>
    <name evidence="12" type="ORF">IAB00_06630</name>
</gene>
<keyword evidence="7" id="KW-0573">Peptidoglycan synthesis</keyword>
<keyword evidence="6" id="KW-0133">Cell shape</keyword>
<protein>
    <submittedName>
        <fullName evidence="12">Rod shape-determining protein RodA</fullName>
    </submittedName>
</protein>
<evidence type="ECO:0000256" key="4">
    <source>
        <dbReference type="ARBA" id="ARBA00022679"/>
    </source>
</evidence>
<dbReference type="Pfam" id="PF01098">
    <property type="entry name" value="FTSW_RODA_SPOVE"/>
    <property type="match status" value="1"/>
</dbReference>
<evidence type="ECO:0000256" key="7">
    <source>
        <dbReference type="ARBA" id="ARBA00022984"/>
    </source>
</evidence>
<evidence type="ECO:0000256" key="11">
    <source>
        <dbReference type="SAM" id="Phobius"/>
    </source>
</evidence>
<organism evidence="12 13">
    <name type="scientific">Candidatus Avidehalobacter gallistercoris</name>
    <dbReference type="NCBI Taxonomy" id="2840694"/>
    <lineage>
        <taxon>Bacteria</taxon>
        <taxon>Bacillati</taxon>
        <taxon>Bacillota</taxon>
        <taxon>Clostridia</taxon>
        <taxon>Eubacteriales</taxon>
        <taxon>Peptococcaceae</taxon>
        <taxon>Peptococcaceae incertae sedis</taxon>
        <taxon>Candidatus Avidehalobacter</taxon>
    </lineage>
</organism>
<feature type="transmembrane region" description="Helical" evidence="11">
    <location>
        <begin position="97"/>
        <end position="121"/>
    </location>
</feature>
<feature type="transmembrane region" description="Helical" evidence="11">
    <location>
        <begin position="43"/>
        <end position="60"/>
    </location>
</feature>
<evidence type="ECO:0000256" key="10">
    <source>
        <dbReference type="ARBA" id="ARBA00023316"/>
    </source>
</evidence>
<dbReference type="PANTHER" id="PTHR30474">
    <property type="entry name" value="CELL CYCLE PROTEIN"/>
    <property type="match status" value="1"/>
</dbReference>
<dbReference type="GO" id="GO:0032153">
    <property type="term" value="C:cell division site"/>
    <property type="evidence" value="ECO:0007669"/>
    <property type="project" value="TreeGrafter"/>
</dbReference>
<keyword evidence="4" id="KW-0808">Transferase</keyword>
<keyword evidence="2" id="KW-1003">Cell membrane</keyword>
<dbReference type="GO" id="GO:0051301">
    <property type="term" value="P:cell division"/>
    <property type="evidence" value="ECO:0007669"/>
    <property type="project" value="InterPro"/>
</dbReference>
<dbReference type="GO" id="GO:0015648">
    <property type="term" value="F:lipid-linked peptidoglycan transporter activity"/>
    <property type="evidence" value="ECO:0007669"/>
    <property type="project" value="TreeGrafter"/>
</dbReference>
<feature type="transmembrane region" description="Helical" evidence="11">
    <location>
        <begin position="316"/>
        <end position="334"/>
    </location>
</feature>
<dbReference type="GO" id="GO:0009252">
    <property type="term" value="P:peptidoglycan biosynthetic process"/>
    <property type="evidence" value="ECO:0007669"/>
    <property type="project" value="UniProtKB-KW"/>
</dbReference>
<feature type="transmembrane region" description="Helical" evidence="11">
    <location>
        <begin position="180"/>
        <end position="201"/>
    </location>
</feature>
<dbReference type="GO" id="GO:0008360">
    <property type="term" value="P:regulation of cell shape"/>
    <property type="evidence" value="ECO:0007669"/>
    <property type="project" value="UniProtKB-KW"/>
</dbReference>
<sequence length="383" mass="42191">MLKNLDWLFLALLVLLLGTSLFVLASASGNVVDGRPYYFVQRQAVWLLLGIIVAAAASWFNYHDLERFVKPGYALILLLLVLVLFVTPRNGADASRWFYIGSFSFQPSELGKLVVIVALAAYLAQNQHRIREWRVFFGALVLTCVPMLLVMAEPDLGTALVFGFIMVAMLWLGGIPRRRVLVLLLIVALLVGVVFIDLWFATDGFTHLAEELPFPLPLRTYQLNRLIIFVNPEMDPTHTGYQIIQSKVAIGSGGLIGKGYGEGSQVQNNFLPTHHTDFIFAVVGEELGFVGAIIVLALYLLLLLCAMRIAMRAADMFGSLIVSGIVAMLLFQIFTNIGMTVGLMPVTGITLPFFSYGGTSLLINMLAVGMILSVNIRSNVKLF</sequence>
<keyword evidence="3" id="KW-0328">Glycosyltransferase</keyword>
<evidence type="ECO:0000256" key="9">
    <source>
        <dbReference type="ARBA" id="ARBA00023136"/>
    </source>
</evidence>
<evidence type="ECO:0000313" key="13">
    <source>
        <dbReference type="Proteomes" id="UP000824124"/>
    </source>
</evidence>
<evidence type="ECO:0000256" key="6">
    <source>
        <dbReference type="ARBA" id="ARBA00022960"/>
    </source>
</evidence>
<dbReference type="GO" id="GO:0016757">
    <property type="term" value="F:glycosyltransferase activity"/>
    <property type="evidence" value="ECO:0007669"/>
    <property type="project" value="UniProtKB-KW"/>
</dbReference>
<keyword evidence="8 11" id="KW-1133">Transmembrane helix</keyword>
<comment type="subcellular location">
    <subcellularLocation>
        <location evidence="1">Membrane</location>
        <topology evidence="1">Multi-pass membrane protein</topology>
    </subcellularLocation>
</comment>
<feature type="transmembrane region" description="Helical" evidence="11">
    <location>
        <begin position="72"/>
        <end position="91"/>
    </location>
</feature>
<dbReference type="PANTHER" id="PTHR30474:SF1">
    <property type="entry name" value="PEPTIDOGLYCAN GLYCOSYLTRANSFERASE MRDB"/>
    <property type="match status" value="1"/>
</dbReference>
<feature type="transmembrane region" description="Helical" evidence="11">
    <location>
        <begin position="354"/>
        <end position="376"/>
    </location>
</feature>
<evidence type="ECO:0000313" key="12">
    <source>
        <dbReference type="EMBL" id="HIU10895.1"/>
    </source>
</evidence>
<name>A0A9D1HLG3_9FIRM</name>